<sequence>MNSAYSTDFWVDRLEAYLKKLCDWGGERIPVKSFELDFNPRDTGQLERFLHFFPHYVNAEELNMRIYRGDILNKKCWKCLDFGPTSAVNIEISCYSYLAFCETTEPSKFFKEIDIHRCGFSEFNRIAEENGFEPVRQVLLQISPHERHKINVHRLDHPKLKWALEATMKLRWALDTPRTALDWLYWRSTYNTLELKIMEID</sequence>
<keyword evidence="1" id="KW-1185">Reference proteome</keyword>
<proteinExistence type="predicted"/>
<dbReference type="WBParaSite" id="ACRNAN_scaffold3173.g24944.t1">
    <property type="protein sequence ID" value="ACRNAN_scaffold3173.g24944.t1"/>
    <property type="gene ID" value="ACRNAN_scaffold3173.g24944"/>
</dbReference>
<dbReference type="Proteomes" id="UP000887540">
    <property type="component" value="Unplaced"/>
</dbReference>
<evidence type="ECO:0000313" key="2">
    <source>
        <dbReference type="WBParaSite" id="ACRNAN_scaffold3173.g24944.t1"/>
    </source>
</evidence>
<name>A0A914DPZ9_9BILA</name>
<reference evidence="2" key="1">
    <citation type="submission" date="2022-11" db="UniProtKB">
        <authorList>
            <consortium name="WormBaseParasite"/>
        </authorList>
    </citation>
    <scope>IDENTIFICATION</scope>
</reference>
<dbReference type="AlphaFoldDB" id="A0A914DPZ9"/>
<accession>A0A914DPZ9</accession>
<organism evidence="1 2">
    <name type="scientific">Acrobeloides nanus</name>
    <dbReference type="NCBI Taxonomy" id="290746"/>
    <lineage>
        <taxon>Eukaryota</taxon>
        <taxon>Metazoa</taxon>
        <taxon>Ecdysozoa</taxon>
        <taxon>Nematoda</taxon>
        <taxon>Chromadorea</taxon>
        <taxon>Rhabditida</taxon>
        <taxon>Tylenchina</taxon>
        <taxon>Cephalobomorpha</taxon>
        <taxon>Cephaloboidea</taxon>
        <taxon>Cephalobidae</taxon>
        <taxon>Acrobeloides</taxon>
    </lineage>
</organism>
<evidence type="ECO:0000313" key="1">
    <source>
        <dbReference type="Proteomes" id="UP000887540"/>
    </source>
</evidence>
<protein>
    <submittedName>
        <fullName evidence="2">Uncharacterized protein</fullName>
    </submittedName>
</protein>